<protein>
    <submittedName>
        <fullName evidence="1">Uncharacterized protein</fullName>
    </submittedName>
</protein>
<feature type="non-terminal residue" evidence="1">
    <location>
        <position position="1"/>
    </location>
</feature>
<reference evidence="1" key="1">
    <citation type="submission" date="2014-05" db="EMBL/GenBank/DDBJ databases">
        <authorList>
            <person name="Chronopoulou M."/>
        </authorList>
    </citation>
    <scope>NUCLEOTIDE SEQUENCE</scope>
    <source>
        <tissue evidence="1">Whole organism</tissue>
    </source>
</reference>
<name>A0A0K2V0H8_LEPSM</name>
<dbReference type="AlphaFoldDB" id="A0A0K2V0H8"/>
<dbReference type="EMBL" id="HACA01026652">
    <property type="protein sequence ID" value="CDW44013.1"/>
    <property type="molecule type" value="Transcribed_RNA"/>
</dbReference>
<evidence type="ECO:0000313" key="1">
    <source>
        <dbReference type="EMBL" id="CDW44013.1"/>
    </source>
</evidence>
<proteinExistence type="predicted"/>
<accession>A0A0K2V0H8</accession>
<organism evidence="1">
    <name type="scientific">Lepeophtheirus salmonis</name>
    <name type="common">Salmon louse</name>
    <name type="synonym">Caligus salmonis</name>
    <dbReference type="NCBI Taxonomy" id="72036"/>
    <lineage>
        <taxon>Eukaryota</taxon>
        <taxon>Metazoa</taxon>
        <taxon>Ecdysozoa</taxon>
        <taxon>Arthropoda</taxon>
        <taxon>Crustacea</taxon>
        <taxon>Multicrustacea</taxon>
        <taxon>Hexanauplia</taxon>
        <taxon>Copepoda</taxon>
        <taxon>Siphonostomatoida</taxon>
        <taxon>Caligidae</taxon>
        <taxon>Lepeophtheirus</taxon>
    </lineage>
</organism>
<sequence>DPEGNYLVIELDFLGRKTTLYALHGLNFESKLWFSNITKKFDPKSENECLIVGELNITR</sequence>